<evidence type="ECO:0000313" key="1">
    <source>
        <dbReference type="EMBL" id="KAI5336052.1"/>
    </source>
</evidence>
<name>A0AAD4Z745_PRUDU</name>
<proteinExistence type="predicted"/>
<gene>
    <name evidence="1" type="ORF">L3X38_026186</name>
</gene>
<comment type="caution">
    <text evidence="1">The sequence shown here is derived from an EMBL/GenBank/DDBJ whole genome shotgun (WGS) entry which is preliminary data.</text>
</comment>
<protein>
    <submittedName>
        <fullName evidence="1">Uncharacterized protein</fullName>
    </submittedName>
</protein>
<sequence>MGEMSSLSKDLTEEMIEEYEGEDASQKAIDGDAVLEKTDGALPDLLAAEDVVRGRSTRQITNDKTLGIGVVSVKGSLVLKLTLRTK</sequence>
<dbReference type="EMBL" id="JAJFAZ020000004">
    <property type="protein sequence ID" value="KAI5336052.1"/>
    <property type="molecule type" value="Genomic_DNA"/>
</dbReference>
<organism evidence="1 2">
    <name type="scientific">Prunus dulcis</name>
    <name type="common">Almond</name>
    <name type="synonym">Amygdalus dulcis</name>
    <dbReference type="NCBI Taxonomy" id="3755"/>
    <lineage>
        <taxon>Eukaryota</taxon>
        <taxon>Viridiplantae</taxon>
        <taxon>Streptophyta</taxon>
        <taxon>Embryophyta</taxon>
        <taxon>Tracheophyta</taxon>
        <taxon>Spermatophyta</taxon>
        <taxon>Magnoliopsida</taxon>
        <taxon>eudicotyledons</taxon>
        <taxon>Gunneridae</taxon>
        <taxon>Pentapetalae</taxon>
        <taxon>rosids</taxon>
        <taxon>fabids</taxon>
        <taxon>Rosales</taxon>
        <taxon>Rosaceae</taxon>
        <taxon>Amygdaloideae</taxon>
        <taxon>Amygdaleae</taxon>
        <taxon>Prunus</taxon>
    </lineage>
</organism>
<dbReference type="Proteomes" id="UP001054821">
    <property type="component" value="Chromosome 4"/>
</dbReference>
<dbReference type="AlphaFoldDB" id="A0AAD4Z745"/>
<evidence type="ECO:0000313" key="2">
    <source>
        <dbReference type="Proteomes" id="UP001054821"/>
    </source>
</evidence>
<accession>A0AAD4Z745</accession>
<keyword evidence="2" id="KW-1185">Reference proteome</keyword>
<reference evidence="1 2" key="1">
    <citation type="journal article" date="2022" name="G3 (Bethesda)">
        <title>Whole-genome sequence and methylome profiling of the almond [Prunus dulcis (Mill.) D.A. Webb] cultivar 'Nonpareil'.</title>
        <authorList>
            <person name="D'Amico-Willman K.M."/>
            <person name="Ouma W.Z."/>
            <person name="Meulia T."/>
            <person name="Sideli G.M."/>
            <person name="Gradziel T.M."/>
            <person name="Fresnedo-Ramirez J."/>
        </authorList>
    </citation>
    <scope>NUCLEOTIDE SEQUENCE [LARGE SCALE GENOMIC DNA]</scope>
    <source>
        <strain evidence="1">Clone GOH B32 T37-40</strain>
    </source>
</reference>